<comment type="catalytic activity">
    <reaction evidence="1 12">
        <text>ATP-dependent breakage, passage and rejoining of double-stranded DNA.</text>
        <dbReference type="EC" id="5.6.2.2"/>
    </reaction>
</comment>
<evidence type="ECO:0000256" key="8">
    <source>
        <dbReference type="ARBA" id="ARBA00023029"/>
    </source>
</evidence>
<dbReference type="AlphaFoldDB" id="A0A1W3JIQ6"/>
<dbReference type="EMBL" id="EAAA01000081">
    <property type="status" value="NOT_ANNOTATED_CDS"/>
    <property type="molecule type" value="Genomic_DNA"/>
</dbReference>
<reference evidence="15" key="3">
    <citation type="submission" date="2025-08" db="UniProtKB">
        <authorList>
            <consortium name="Ensembl"/>
        </authorList>
    </citation>
    <scope>IDENTIFICATION</scope>
</reference>
<sequence length="385" mass="43878">MNTFPKTFWDKLDDLAQNDVETYSKFEQPDIPRDEILSRIEDEVVDLVHQISNGDSPWLQFRNRSSWKNAMYLPNVGLKLIEDPNLTTISFGNEGSVNKFGLTVKLLSMIYKLIQSGQVATKRDLYYEEPNLFSSQSIVDHIVDDISCMICVPRRWLNVVATSKGLVAGDLQFVDPDGQTVDCSLNQSGLVVPVLVDNVSNIKTQHAKFVLVIEKDATFQRLLDQGFTTNMPCILVTGKGVPDVNTRILIRKIWNELEIPVFGLMDADPHGIEIMCVYRFGSLSQSHDVHSLALPFMKWIGVFPSDITRLRLPDDVTLPLSDKDKSKCRDIFARPYIEYHARLAEELHNMLRCDRKAEIQALMRFSPNYLAQVFIPSKIKNANWI</sequence>
<keyword evidence="10 12" id="KW-0413">Isomerase</keyword>
<dbReference type="Gene3D" id="3.40.1360.10">
    <property type="match status" value="1"/>
</dbReference>
<evidence type="ECO:0000256" key="9">
    <source>
        <dbReference type="ARBA" id="ARBA00023125"/>
    </source>
</evidence>
<dbReference type="OrthoDB" id="5377392at2759"/>
<accession>A0A1W3JIQ6</accession>
<evidence type="ECO:0000256" key="7">
    <source>
        <dbReference type="ARBA" id="ARBA00022842"/>
    </source>
</evidence>
<dbReference type="FunFam" id="3.40.1360.10:FF:000003">
    <property type="entry name" value="DNA topoisomerase 6 subunit A"/>
    <property type="match status" value="1"/>
</dbReference>
<dbReference type="InParanoid" id="A0A1W3JIQ6"/>
<dbReference type="GO" id="GO:0000228">
    <property type="term" value="C:nuclear chromosome"/>
    <property type="evidence" value="ECO:0000318"/>
    <property type="project" value="GO_Central"/>
</dbReference>
<dbReference type="InterPro" id="IPR036388">
    <property type="entry name" value="WH-like_DNA-bd_sf"/>
</dbReference>
<evidence type="ECO:0000256" key="6">
    <source>
        <dbReference type="ARBA" id="ARBA00022723"/>
    </source>
</evidence>
<evidence type="ECO:0000256" key="10">
    <source>
        <dbReference type="ARBA" id="ARBA00023235"/>
    </source>
</evidence>
<evidence type="ECO:0000256" key="1">
    <source>
        <dbReference type="ARBA" id="ARBA00000185"/>
    </source>
</evidence>
<evidence type="ECO:0000259" key="14">
    <source>
        <dbReference type="Pfam" id="PF21180"/>
    </source>
</evidence>
<reference evidence="15" key="4">
    <citation type="submission" date="2025-09" db="UniProtKB">
        <authorList>
            <consortium name="Ensembl"/>
        </authorList>
    </citation>
    <scope>IDENTIFICATION</scope>
</reference>
<dbReference type="PANTHER" id="PTHR10848:SF0">
    <property type="entry name" value="MEIOTIC RECOMBINATION PROTEIN SPO11"/>
    <property type="match status" value="1"/>
</dbReference>
<keyword evidence="9 12" id="KW-0238">DNA-binding</keyword>
<dbReference type="GO" id="GO:0007131">
    <property type="term" value="P:reciprocal meiotic recombination"/>
    <property type="evidence" value="ECO:0000318"/>
    <property type="project" value="GO_Central"/>
</dbReference>
<dbReference type="RefSeq" id="XP_009862166.1">
    <property type="nucleotide sequence ID" value="XM_009863864.3"/>
</dbReference>
<evidence type="ECO:0000256" key="3">
    <source>
        <dbReference type="ARBA" id="ARBA00004123"/>
    </source>
</evidence>
<dbReference type="Pfam" id="PF21180">
    <property type="entry name" value="TOP6A-Spo11_Toprim"/>
    <property type="match status" value="1"/>
</dbReference>
<dbReference type="Gene3D" id="1.10.10.10">
    <property type="entry name" value="Winged helix-like DNA-binding domain superfamily/Winged helix DNA-binding domain"/>
    <property type="match status" value="1"/>
</dbReference>
<dbReference type="InterPro" id="IPR013048">
    <property type="entry name" value="Meiotic_Spo11"/>
</dbReference>
<dbReference type="PRINTS" id="PR01550">
    <property type="entry name" value="TOP6AFAMILY"/>
</dbReference>
<protein>
    <recommendedName>
        <fullName evidence="5">DNA topoisomerase (ATP-hydrolyzing)</fullName>
        <ecNumber evidence="5">5.6.2.2</ecNumber>
    </recommendedName>
</protein>
<dbReference type="Pfam" id="PF04406">
    <property type="entry name" value="TP6A_N"/>
    <property type="match status" value="1"/>
</dbReference>
<accession>F7BDK3</accession>
<reference evidence="16" key="1">
    <citation type="journal article" date="2002" name="Science">
        <title>The draft genome of Ciona intestinalis: insights into chordate and vertebrate origins.</title>
        <authorList>
            <person name="Dehal P."/>
            <person name="Satou Y."/>
            <person name="Campbell R.K."/>
            <person name="Chapman J."/>
            <person name="Degnan B."/>
            <person name="De Tomaso A."/>
            <person name="Davidson B."/>
            <person name="Di Gregorio A."/>
            <person name="Gelpke M."/>
            <person name="Goodstein D.M."/>
            <person name="Harafuji N."/>
            <person name="Hastings K.E."/>
            <person name="Ho I."/>
            <person name="Hotta K."/>
            <person name="Huang W."/>
            <person name="Kawashima T."/>
            <person name="Lemaire P."/>
            <person name="Martinez D."/>
            <person name="Meinertzhagen I.A."/>
            <person name="Necula S."/>
            <person name="Nonaka M."/>
            <person name="Putnam N."/>
            <person name="Rash S."/>
            <person name="Saiga H."/>
            <person name="Satake M."/>
            <person name="Terry A."/>
            <person name="Yamada L."/>
            <person name="Wang H.G."/>
            <person name="Awazu S."/>
            <person name="Azumi K."/>
            <person name="Boore J."/>
            <person name="Branno M."/>
            <person name="Chin-Bow S."/>
            <person name="DeSantis R."/>
            <person name="Doyle S."/>
            <person name="Francino P."/>
            <person name="Keys D.N."/>
            <person name="Haga S."/>
            <person name="Hayashi H."/>
            <person name="Hino K."/>
            <person name="Imai K.S."/>
            <person name="Inaba K."/>
            <person name="Kano S."/>
            <person name="Kobayashi K."/>
            <person name="Kobayashi M."/>
            <person name="Lee B.I."/>
            <person name="Makabe K.W."/>
            <person name="Manohar C."/>
            <person name="Matassi G."/>
            <person name="Medina M."/>
            <person name="Mochizuki Y."/>
            <person name="Mount S."/>
            <person name="Morishita T."/>
            <person name="Miura S."/>
            <person name="Nakayama A."/>
            <person name="Nishizaka S."/>
            <person name="Nomoto H."/>
            <person name="Ohta F."/>
            <person name="Oishi K."/>
            <person name="Rigoutsos I."/>
            <person name="Sano M."/>
            <person name="Sasaki A."/>
            <person name="Sasakura Y."/>
            <person name="Shoguchi E."/>
            <person name="Shin-i T."/>
            <person name="Spagnuolo A."/>
            <person name="Stainier D."/>
            <person name="Suzuki M.M."/>
            <person name="Tassy O."/>
            <person name="Takatori N."/>
            <person name="Tokuoka M."/>
            <person name="Yagi K."/>
            <person name="Yoshizaki F."/>
            <person name="Wada S."/>
            <person name="Zhang C."/>
            <person name="Hyatt P.D."/>
            <person name="Larimer F."/>
            <person name="Detter C."/>
            <person name="Doggett N."/>
            <person name="Glavina T."/>
            <person name="Hawkins T."/>
            <person name="Richardson P."/>
            <person name="Lucas S."/>
            <person name="Kohara Y."/>
            <person name="Levine M."/>
            <person name="Satoh N."/>
            <person name="Rokhsar D.S."/>
        </authorList>
    </citation>
    <scope>NUCLEOTIDE SEQUENCE [LARGE SCALE GENOMIC DNA]</scope>
</reference>
<organism evidence="15 16">
    <name type="scientific">Ciona intestinalis</name>
    <name type="common">Transparent sea squirt</name>
    <name type="synonym">Ascidia intestinalis</name>
    <dbReference type="NCBI Taxonomy" id="7719"/>
    <lineage>
        <taxon>Eukaryota</taxon>
        <taxon>Metazoa</taxon>
        <taxon>Chordata</taxon>
        <taxon>Tunicata</taxon>
        <taxon>Ascidiacea</taxon>
        <taxon>Phlebobranchia</taxon>
        <taxon>Cionidae</taxon>
        <taxon>Ciona</taxon>
    </lineage>
</organism>
<feature type="active site" description="O-(5'-phospho-DNA)-tyrosine intermediate" evidence="12">
    <location>
        <position position="127"/>
    </location>
</feature>
<name>A0A1W3JIQ6_CIOIN</name>
<dbReference type="InterPro" id="IPR034136">
    <property type="entry name" value="TOPRIM_Topo6A/Spo11"/>
</dbReference>
<comment type="cofactor">
    <cofactor evidence="2">
        <name>Mg(2+)</name>
        <dbReference type="ChEBI" id="CHEBI:18420"/>
    </cofactor>
</comment>
<dbReference type="PANTHER" id="PTHR10848">
    <property type="entry name" value="MEIOTIC RECOMBINATION PROTEIN SPO11"/>
    <property type="match status" value="1"/>
</dbReference>
<dbReference type="GO" id="GO:0003918">
    <property type="term" value="F:DNA topoisomerase type II (double strand cut, ATP-hydrolyzing) activity"/>
    <property type="evidence" value="ECO:0007669"/>
    <property type="project" value="UniProtKB-UniRule"/>
</dbReference>
<dbReference type="GO" id="GO:0005524">
    <property type="term" value="F:ATP binding"/>
    <property type="evidence" value="ECO:0007669"/>
    <property type="project" value="InterPro"/>
</dbReference>
<comment type="subcellular location">
    <subcellularLocation>
        <location evidence="3">Nucleus</location>
    </subcellularLocation>
</comment>
<dbReference type="OMA" id="IETAGMF"/>
<dbReference type="Ensembl" id="ENSCINT00000009041.3">
    <property type="protein sequence ID" value="ENSCINP00000009041.3"/>
    <property type="gene ID" value="ENSCING00000004353.3"/>
</dbReference>
<keyword evidence="16" id="KW-1185">Reference proteome</keyword>
<dbReference type="GO" id="GO:0046872">
    <property type="term" value="F:metal ion binding"/>
    <property type="evidence" value="ECO:0007669"/>
    <property type="project" value="UniProtKB-KW"/>
</dbReference>
<dbReference type="GeneTree" id="ENSGT00390000001787"/>
<dbReference type="GO" id="GO:0042138">
    <property type="term" value="P:meiotic DNA double-strand break formation"/>
    <property type="evidence" value="ECO:0000318"/>
    <property type="project" value="GO_Central"/>
</dbReference>
<evidence type="ECO:0000256" key="11">
    <source>
        <dbReference type="ARBA" id="ARBA00023242"/>
    </source>
</evidence>
<keyword evidence="7" id="KW-0460">Magnesium</keyword>
<gene>
    <name evidence="15" type="primary">LOC100180409</name>
</gene>
<evidence type="ECO:0000256" key="5">
    <source>
        <dbReference type="ARBA" id="ARBA00012895"/>
    </source>
</evidence>
<dbReference type="InterPro" id="IPR036078">
    <property type="entry name" value="Spo11/TopoVI_A_sf"/>
</dbReference>
<feature type="domain" description="Topoisomerase 6 subunit A/Spo11 TOPRIM" evidence="14">
    <location>
        <begin position="209"/>
        <end position="379"/>
    </location>
</feature>
<dbReference type="eggNOG" id="KOG2795">
    <property type="taxonomic scope" value="Eukaryota"/>
</dbReference>
<dbReference type="GO" id="GO:0003677">
    <property type="term" value="F:DNA binding"/>
    <property type="evidence" value="ECO:0000318"/>
    <property type="project" value="GO_Central"/>
</dbReference>
<dbReference type="KEGG" id="cin:100180409"/>
<evidence type="ECO:0000259" key="13">
    <source>
        <dbReference type="Pfam" id="PF04406"/>
    </source>
</evidence>
<proteinExistence type="inferred from homology"/>
<dbReference type="SUPFAM" id="SSF56726">
    <property type="entry name" value="DNA topoisomerase IV, alpha subunit"/>
    <property type="match status" value="1"/>
</dbReference>
<keyword evidence="8 12" id="KW-0799">Topoisomerase</keyword>
<evidence type="ECO:0000313" key="16">
    <source>
        <dbReference type="Proteomes" id="UP000008144"/>
    </source>
</evidence>
<feature type="domain" description="Spo11/DNA topoisomerase VI subunit A N-terminal" evidence="13">
    <location>
        <begin position="99"/>
        <end position="159"/>
    </location>
</feature>
<dbReference type="InterPro" id="IPR013049">
    <property type="entry name" value="Spo11/TopoVI_A_N"/>
</dbReference>
<dbReference type="Proteomes" id="UP000008144">
    <property type="component" value="Chromosome 1"/>
</dbReference>
<evidence type="ECO:0000313" key="15">
    <source>
        <dbReference type="Ensembl" id="ENSCINP00000009041.3"/>
    </source>
</evidence>
<dbReference type="InterPro" id="IPR002815">
    <property type="entry name" value="Spo11/TopoVI_A"/>
</dbReference>
<keyword evidence="6" id="KW-0479">Metal-binding</keyword>
<keyword evidence="11" id="KW-0539">Nucleus</keyword>
<dbReference type="GO" id="GO:0000706">
    <property type="term" value="P:meiotic DNA double-strand break processing"/>
    <property type="evidence" value="ECO:0000318"/>
    <property type="project" value="GO_Central"/>
</dbReference>
<dbReference type="PRINTS" id="PR01551">
    <property type="entry name" value="SPO11HOMOLOG"/>
</dbReference>
<comment type="similarity">
    <text evidence="4 12">Belongs to the TOP6A family.</text>
</comment>
<evidence type="ECO:0000256" key="4">
    <source>
        <dbReference type="ARBA" id="ARBA00006559"/>
    </source>
</evidence>
<dbReference type="CDD" id="cd00223">
    <property type="entry name" value="TOPRIM_TopoIIB_SPO"/>
    <property type="match status" value="1"/>
</dbReference>
<dbReference type="STRING" id="7719.ENSCINP00000009041"/>
<evidence type="ECO:0000256" key="12">
    <source>
        <dbReference type="PROSITE-ProRule" id="PRU01385"/>
    </source>
</evidence>
<dbReference type="GeneID" id="100180409"/>
<evidence type="ECO:0000256" key="2">
    <source>
        <dbReference type="ARBA" id="ARBA00001946"/>
    </source>
</evidence>
<reference evidence="15" key="2">
    <citation type="journal article" date="2008" name="Genome Biol.">
        <title>Improved genome assembly and evidence-based global gene model set for the chordate Ciona intestinalis: new insight into intron and operon populations.</title>
        <authorList>
            <person name="Satou Y."/>
            <person name="Mineta K."/>
            <person name="Ogasawara M."/>
            <person name="Sasakura Y."/>
            <person name="Shoguchi E."/>
            <person name="Ueno K."/>
            <person name="Yamada L."/>
            <person name="Matsumoto J."/>
            <person name="Wasserscheid J."/>
            <person name="Dewar K."/>
            <person name="Wiley G.B."/>
            <person name="Macmil S.L."/>
            <person name="Roe B.A."/>
            <person name="Zeller R.W."/>
            <person name="Hastings K.E."/>
            <person name="Lemaire P."/>
            <person name="Lindquist E."/>
            <person name="Endo T."/>
            <person name="Hotta K."/>
            <person name="Inaba K."/>
        </authorList>
    </citation>
    <scope>NUCLEOTIDE SEQUENCE [LARGE SCALE GENOMIC DNA]</scope>
    <source>
        <strain evidence="15">wild type</strain>
    </source>
</reference>
<dbReference type="PROSITE" id="PS52041">
    <property type="entry name" value="TOPO_IIB"/>
    <property type="match status" value="1"/>
</dbReference>
<dbReference type="EC" id="5.6.2.2" evidence="5"/>